<name>A0ABP9E332_9ACTN</name>
<dbReference type="EMBL" id="BAABIS010000001">
    <property type="protein sequence ID" value="GAA4867054.1"/>
    <property type="molecule type" value="Genomic_DNA"/>
</dbReference>
<dbReference type="Proteomes" id="UP001501752">
    <property type="component" value="Unassembled WGS sequence"/>
</dbReference>
<reference evidence="3" key="1">
    <citation type="journal article" date="2019" name="Int. J. Syst. Evol. Microbiol.">
        <title>The Global Catalogue of Microorganisms (GCM) 10K type strain sequencing project: providing services to taxonomists for standard genome sequencing and annotation.</title>
        <authorList>
            <consortium name="The Broad Institute Genomics Platform"/>
            <consortium name="The Broad Institute Genome Sequencing Center for Infectious Disease"/>
            <person name="Wu L."/>
            <person name="Ma J."/>
        </authorList>
    </citation>
    <scope>NUCLEOTIDE SEQUENCE [LARGE SCALE GENOMIC DNA]</scope>
    <source>
        <strain evidence="3">JCM 13006</strain>
    </source>
</reference>
<dbReference type="RefSeq" id="WP_345699282.1">
    <property type="nucleotide sequence ID" value="NZ_BAABIS010000001.1"/>
</dbReference>
<protein>
    <submittedName>
        <fullName evidence="2">Uncharacterized protein</fullName>
    </submittedName>
</protein>
<organism evidence="2 3">
    <name type="scientific">Kitasatospora terrestris</name>
    <dbReference type="NCBI Taxonomy" id="258051"/>
    <lineage>
        <taxon>Bacteria</taxon>
        <taxon>Bacillati</taxon>
        <taxon>Actinomycetota</taxon>
        <taxon>Actinomycetes</taxon>
        <taxon>Kitasatosporales</taxon>
        <taxon>Streptomycetaceae</taxon>
        <taxon>Kitasatospora</taxon>
    </lineage>
</organism>
<comment type="caution">
    <text evidence="2">The sequence shown here is derived from an EMBL/GenBank/DDBJ whole genome shotgun (WGS) entry which is preliminary data.</text>
</comment>
<evidence type="ECO:0000256" key="1">
    <source>
        <dbReference type="SAM" id="MobiDB-lite"/>
    </source>
</evidence>
<gene>
    <name evidence="2" type="ORF">GCM10023235_51970</name>
</gene>
<proteinExistence type="predicted"/>
<keyword evidence="3" id="KW-1185">Reference proteome</keyword>
<accession>A0ABP9E332</accession>
<evidence type="ECO:0000313" key="3">
    <source>
        <dbReference type="Proteomes" id="UP001501752"/>
    </source>
</evidence>
<feature type="region of interest" description="Disordered" evidence="1">
    <location>
        <begin position="1"/>
        <end position="20"/>
    </location>
</feature>
<sequence>MTAPRPETDPQPETAPRPETGFDFVVPVAFHDLGLHLTDEERAAHLEEISAEIWCGGTDHQRRSTQELYGGIADAAAADGATYAGICMVATEDDRVSSASLIIRSETVEPADAETIARTLQDVLTLDPAADVHRTEVEAGPAVVSFVGVEWTPPGGAAAIPMAKVDVYLPLPEASSLLVMSLTTPSLPELPDYVALLSELAGTVRLLGDDTPVRLPAQQDGESAARIASAFG</sequence>
<evidence type="ECO:0000313" key="2">
    <source>
        <dbReference type="EMBL" id="GAA4867054.1"/>
    </source>
</evidence>